<dbReference type="SMART" id="SM00248">
    <property type="entry name" value="ANK"/>
    <property type="match status" value="1"/>
</dbReference>
<organism evidence="6 7">
    <name type="scientific">Hibiscus syriacus</name>
    <name type="common">Rose of Sharon</name>
    <dbReference type="NCBI Taxonomy" id="106335"/>
    <lineage>
        <taxon>Eukaryota</taxon>
        <taxon>Viridiplantae</taxon>
        <taxon>Streptophyta</taxon>
        <taxon>Embryophyta</taxon>
        <taxon>Tracheophyta</taxon>
        <taxon>Spermatophyta</taxon>
        <taxon>Magnoliopsida</taxon>
        <taxon>eudicotyledons</taxon>
        <taxon>Gunneridae</taxon>
        <taxon>Pentapetalae</taxon>
        <taxon>rosids</taxon>
        <taxon>malvids</taxon>
        <taxon>Malvales</taxon>
        <taxon>Malvaceae</taxon>
        <taxon>Malvoideae</taxon>
        <taxon>Hibiscus</taxon>
    </lineage>
</organism>
<evidence type="ECO:0000313" key="7">
    <source>
        <dbReference type="Proteomes" id="UP000436088"/>
    </source>
</evidence>
<dbReference type="GO" id="GO:0008270">
    <property type="term" value="F:zinc ion binding"/>
    <property type="evidence" value="ECO:0007669"/>
    <property type="project" value="UniProtKB-KW"/>
</dbReference>
<keyword evidence="7" id="KW-1185">Reference proteome</keyword>
<evidence type="ECO:0000256" key="3">
    <source>
        <dbReference type="ARBA" id="ARBA00022833"/>
    </source>
</evidence>
<feature type="compositionally biased region" description="Polar residues" evidence="5">
    <location>
        <begin position="68"/>
        <end position="81"/>
    </location>
</feature>
<dbReference type="InterPro" id="IPR045234">
    <property type="entry name" value="Unkempt-like"/>
</dbReference>
<dbReference type="PANTHER" id="PTHR14493:SF50">
    <property type="entry name" value="RING FINGER PROTEIN UNKEMPT"/>
    <property type="match status" value="1"/>
</dbReference>
<feature type="region of interest" description="Disordered" evidence="5">
    <location>
        <begin position="68"/>
        <end position="99"/>
    </location>
</feature>
<dbReference type="PRINTS" id="PR01415">
    <property type="entry name" value="ANKYRIN"/>
</dbReference>
<dbReference type="PROSITE" id="PS50297">
    <property type="entry name" value="ANK_REP_REGION"/>
    <property type="match status" value="1"/>
</dbReference>
<dbReference type="AlphaFoldDB" id="A0A6A2XLR5"/>
<evidence type="ECO:0000256" key="2">
    <source>
        <dbReference type="ARBA" id="ARBA00022771"/>
    </source>
</evidence>
<keyword evidence="4" id="KW-0040">ANK repeat</keyword>
<comment type="caution">
    <text evidence="6">The sequence shown here is derived from an EMBL/GenBank/DDBJ whole genome shotgun (WGS) entry which is preliminary data.</text>
</comment>
<dbReference type="InterPro" id="IPR002110">
    <property type="entry name" value="Ankyrin_rpt"/>
</dbReference>
<dbReference type="PROSITE" id="PS50088">
    <property type="entry name" value="ANK_REPEAT"/>
    <property type="match status" value="1"/>
</dbReference>
<keyword evidence="3" id="KW-0862">Zinc</keyword>
<proteinExistence type="predicted"/>
<sequence length="374" mass="40265">MDKSTALHCAASGGAVNVIDVVKLLLAAGADVNMAAVNGHFPVDVIFVPSKLPDAKLTLEELLATESSGKMGSLPSGSDSPMKSRPGDAPFSSVSEKREYPIDPSLPDIKNSIYSSCGLVHVPTPMIGLSDRLFILGRMLEEGILGISITVVFLAPIFARGHVGAEICVKYAHGVFECWLHPAQYRTRLCKDGTECDRRVCFFAHMPEELRPLYVSTGSAVPSPRSSTSGATAMDFAAAMSLLPGSPSSVSFMSPSPFTPPMSPSMNGMSHSNVGWPQPNVPALHLPGSNLQSSRLRSSLNTRGIQAEDFNLMPEFDMQQHQQMNELSGLSQPSMSSSSFNRLRSVLELELQFSPFSISIITTTQLEQDDVTFN</sequence>
<dbReference type="Gene3D" id="1.25.40.20">
    <property type="entry name" value="Ankyrin repeat-containing domain"/>
    <property type="match status" value="1"/>
</dbReference>
<dbReference type="Pfam" id="PF00023">
    <property type="entry name" value="Ank"/>
    <property type="match status" value="1"/>
</dbReference>
<evidence type="ECO:0000256" key="4">
    <source>
        <dbReference type="PROSITE-ProRule" id="PRU00023"/>
    </source>
</evidence>
<dbReference type="PANTHER" id="PTHR14493">
    <property type="entry name" value="UNKEMPT FAMILY MEMBER"/>
    <property type="match status" value="1"/>
</dbReference>
<dbReference type="SUPFAM" id="SSF48403">
    <property type="entry name" value="Ankyrin repeat"/>
    <property type="match status" value="1"/>
</dbReference>
<dbReference type="EMBL" id="VEPZ02001382">
    <property type="protein sequence ID" value="KAE8676442.1"/>
    <property type="molecule type" value="Genomic_DNA"/>
</dbReference>
<evidence type="ECO:0000256" key="5">
    <source>
        <dbReference type="SAM" id="MobiDB-lite"/>
    </source>
</evidence>
<name>A0A6A2XLR5_HIBSY</name>
<gene>
    <name evidence="6" type="ORF">F3Y22_tig00111612pilonHSYRG00002</name>
</gene>
<dbReference type="InterPro" id="IPR036770">
    <property type="entry name" value="Ankyrin_rpt-contain_sf"/>
</dbReference>
<feature type="repeat" description="ANK" evidence="4">
    <location>
        <begin position="2"/>
        <end position="37"/>
    </location>
</feature>
<accession>A0A6A2XLR5</accession>
<protein>
    <submittedName>
        <fullName evidence="6">Zinc finger CCCH domain-containing protein 30</fullName>
    </submittedName>
</protein>
<reference evidence="6" key="1">
    <citation type="submission" date="2019-09" db="EMBL/GenBank/DDBJ databases">
        <title>Draft genome information of white flower Hibiscus syriacus.</title>
        <authorList>
            <person name="Kim Y.-M."/>
        </authorList>
    </citation>
    <scope>NUCLEOTIDE SEQUENCE [LARGE SCALE GENOMIC DNA]</scope>
    <source>
        <strain evidence="6">YM2019G1</strain>
    </source>
</reference>
<evidence type="ECO:0000256" key="1">
    <source>
        <dbReference type="ARBA" id="ARBA00022723"/>
    </source>
</evidence>
<dbReference type="Proteomes" id="UP000436088">
    <property type="component" value="Unassembled WGS sequence"/>
</dbReference>
<keyword evidence="1" id="KW-0479">Metal-binding</keyword>
<keyword evidence="2" id="KW-0863">Zinc-finger</keyword>
<evidence type="ECO:0000313" key="6">
    <source>
        <dbReference type="EMBL" id="KAE8676442.1"/>
    </source>
</evidence>